<dbReference type="SUPFAM" id="SSF50800">
    <property type="entry name" value="PK beta-barrel domain-like"/>
    <property type="match status" value="1"/>
</dbReference>
<accession>A0ABR5IG25</accession>
<comment type="caution">
    <text evidence="2">The sequence shown here is derived from an EMBL/GenBank/DDBJ whole genome shotgun (WGS) entry which is preliminary data.</text>
</comment>
<feature type="domain" description="MOSC" evidence="1">
    <location>
        <begin position="33"/>
        <end position="175"/>
    </location>
</feature>
<dbReference type="Proteomes" id="UP000037247">
    <property type="component" value="Unassembled WGS sequence"/>
</dbReference>
<sequence>MSASANDQPQELLGHVLAVCVADRDVDLGRVGVSAIDKRPQQGRVAVGDEGLITDHVCDKKHHGGLDQAVYAYDHAEAHEWATTLGRELPYGWFGENLRVTGLPVTDALVGEQWAVGDDGLLLETTIPRIPCRTFAAWADEPQWIKRFLDRTDVGTYLRVLHPGTVGAGDDIRVVFRPDHGVRVRHLITGTDGDSLRALLADDDLAPKVRREATKKLARA</sequence>
<dbReference type="InterPro" id="IPR011037">
    <property type="entry name" value="Pyrv_Knase-like_insert_dom_sf"/>
</dbReference>
<dbReference type="InterPro" id="IPR005302">
    <property type="entry name" value="MoCF_Sase_C"/>
</dbReference>
<dbReference type="Gene3D" id="2.40.33.20">
    <property type="entry name" value="PK beta-barrel domain-like"/>
    <property type="match status" value="1"/>
</dbReference>
<dbReference type="PROSITE" id="PS51340">
    <property type="entry name" value="MOSC"/>
    <property type="match status" value="1"/>
</dbReference>
<dbReference type="RefSeq" id="WP_049697746.1">
    <property type="nucleotide sequence ID" value="NZ_JAQDQF010000002.1"/>
</dbReference>
<dbReference type="EMBL" id="LDTZ01000014">
    <property type="protein sequence ID" value="KNA92528.1"/>
    <property type="molecule type" value="Genomic_DNA"/>
</dbReference>
<keyword evidence="3" id="KW-1185">Reference proteome</keyword>
<name>A0ABR5IG25_9ACTN</name>
<evidence type="ECO:0000259" key="1">
    <source>
        <dbReference type="PROSITE" id="PS51340"/>
    </source>
</evidence>
<evidence type="ECO:0000313" key="2">
    <source>
        <dbReference type="EMBL" id="KNA92528.1"/>
    </source>
</evidence>
<dbReference type="PANTHER" id="PTHR30212">
    <property type="entry name" value="PROTEIN YIIM"/>
    <property type="match status" value="1"/>
</dbReference>
<reference evidence="2 3" key="1">
    <citation type="submission" date="2015-05" db="EMBL/GenBank/DDBJ databases">
        <title>Draft genome sequence of the bacterium Gordonia jacobaea a new member of the Gordonia genus.</title>
        <authorList>
            <person name="Jimenez-Galisteo G."/>
            <person name="Dominguez A."/>
            <person name="Munoz E."/>
            <person name="Vinas M."/>
        </authorList>
    </citation>
    <scope>NUCLEOTIDE SEQUENCE [LARGE SCALE GENOMIC DNA]</scope>
    <source>
        <strain evidence="3">mv1</strain>
    </source>
</reference>
<protein>
    <submittedName>
        <fullName evidence="2">Molybdenum cofactor sulfurase</fullName>
    </submittedName>
</protein>
<organism evidence="2 3">
    <name type="scientific">Gordonia jacobaea</name>
    <dbReference type="NCBI Taxonomy" id="122202"/>
    <lineage>
        <taxon>Bacteria</taxon>
        <taxon>Bacillati</taxon>
        <taxon>Actinomycetota</taxon>
        <taxon>Actinomycetes</taxon>
        <taxon>Mycobacteriales</taxon>
        <taxon>Gordoniaceae</taxon>
        <taxon>Gordonia</taxon>
    </lineage>
</organism>
<evidence type="ECO:0000313" key="3">
    <source>
        <dbReference type="Proteomes" id="UP000037247"/>
    </source>
</evidence>
<gene>
    <name evidence="2" type="ORF">ABW18_04240</name>
</gene>
<dbReference type="Pfam" id="PF03473">
    <property type="entry name" value="MOSC"/>
    <property type="match status" value="1"/>
</dbReference>
<dbReference type="InterPro" id="IPR052353">
    <property type="entry name" value="Benzoxazolinone_Detox_Enz"/>
</dbReference>
<dbReference type="PANTHER" id="PTHR30212:SF2">
    <property type="entry name" value="PROTEIN YIIM"/>
    <property type="match status" value="1"/>
</dbReference>
<proteinExistence type="predicted"/>